<dbReference type="InterPro" id="IPR050639">
    <property type="entry name" value="SSR_resolvase"/>
</dbReference>
<dbReference type="Gene3D" id="3.40.50.1390">
    <property type="entry name" value="Resolvase, N-terminal catalytic domain"/>
    <property type="match status" value="1"/>
</dbReference>
<dbReference type="PROSITE" id="PS51737">
    <property type="entry name" value="RECOMBINASE_DNA_BIND"/>
    <property type="match status" value="1"/>
</dbReference>
<dbReference type="PANTHER" id="PTHR30461">
    <property type="entry name" value="DNA-INVERTASE FROM LAMBDOID PROPHAGE"/>
    <property type="match status" value="1"/>
</dbReference>
<dbReference type="SMART" id="SM00857">
    <property type="entry name" value="Resolvase"/>
    <property type="match status" value="1"/>
</dbReference>
<reference evidence="5 6" key="1">
    <citation type="submission" date="2018-07" db="EMBL/GenBank/DDBJ databases">
        <title>a novel species of Sphingomonas isolated from the rhizosphere soil of Araceae plant.</title>
        <authorList>
            <person name="Zhiyong W."/>
            <person name="Qinglan Z."/>
            <person name="Zhiwei F."/>
            <person name="Ding X."/>
            <person name="Gejiao W."/>
            <person name="Shixue Z."/>
        </authorList>
    </citation>
    <scope>NUCLEOTIDE SEQUENCE [LARGE SCALE GENOMIC DNA]</scope>
    <source>
        <strain evidence="5 6">WZY 27</strain>
    </source>
</reference>
<evidence type="ECO:0000256" key="1">
    <source>
        <dbReference type="SAM" id="Coils"/>
    </source>
</evidence>
<dbReference type="Pfam" id="PF07508">
    <property type="entry name" value="Recombinase"/>
    <property type="match status" value="1"/>
</dbReference>
<evidence type="ECO:0000313" key="6">
    <source>
        <dbReference type="Proteomes" id="UP000253918"/>
    </source>
</evidence>
<feature type="domain" description="Resolvase/invertase-type recombinase catalytic" evidence="3">
    <location>
        <begin position="40"/>
        <end position="197"/>
    </location>
</feature>
<feature type="region of interest" description="Disordered" evidence="2">
    <location>
        <begin position="1"/>
        <end position="35"/>
    </location>
</feature>
<dbReference type="OrthoDB" id="7277848at2"/>
<dbReference type="InterPro" id="IPR036162">
    <property type="entry name" value="Resolvase-like_N_sf"/>
</dbReference>
<gene>
    <name evidence="5" type="ORF">DVW87_13790</name>
</gene>
<evidence type="ECO:0000313" key="5">
    <source>
        <dbReference type="EMBL" id="RDE04659.1"/>
    </source>
</evidence>
<dbReference type="GO" id="GO:0000150">
    <property type="term" value="F:DNA strand exchange activity"/>
    <property type="evidence" value="ECO:0007669"/>
    <property type="project" value="InterPro"/>
</dbReference>
<evidence type="ECO:0000256" key="2">
    <source>
        <dbReference type="SAM" id="MobiDB-lite"/>
    </source>
</evidence>
<sequence length="561" mass="62447">MRRRPSPNPHRKRSPSPKPLRAPTSQGTLPVYAPRNRPMRTVIYARFSSDNQNPRSTADQIAVCRERAEREGWSVVATFEDAAISGAAGVGELQRPGLNAMMQLVEAGGIDQVLAESTDRLARHVADAHTLRERIEFAGARLFTLFDGTVTPIVGLVKGFMDAQFRTDLAARVKRGQRSSVQQGRATAGIAYGYRRVLRFDDNGNPIRGLREIVDDKAEIVRRIFREYAAGRSGRQIAGDLNQEGLPAPRGAFWMPGVITGEHKSGHGILRNRLYIGEIVYGRTKAVVNPTTRARRMRPAGEQLTVASAPELRIVDQDLWEAVQQELASRTAARPEYHRRPKHLLSGLGVCGVCGNGWVKSSGENWGCRAHRNGKACTNNRVISSRQYQERVLAELRANLLAPDVVAAYVREYHRDYARKASQLTRDRARLADRLAQATRKMDRLLAALADGGSAFGEIRDMLGAAREEKERLARELASLDALPEVLTLHPRLEEEYRRQVEALQQALEAPETKLEAVPRLRAMIARIILRPAEATRGVQIEVVRQMDEVLSLATQSQARA</sequence>
<feature type="compositionally biased region" description="Basic residues" evidence="2">
    <location>
        <begin position="1"/>
        <end position="15"/>
    </location>
</feature>
<dbReference type="Pfam" id="PF00239">
    <property type="entry name" value="Resolvase"/>
    <property type="match status" value="1"/>
</dbReference>
<dbReference type="PANTHER" id="PTHR30461:SF23">
    <property type="entry name" value="DNA RECOMBINASE-RELATED"/>
    <property type="match status" value="1"/>
</dbReference>
<dbReference type="Proteomes" id="UP000253918">
    <property type="component" value="Unassembled WGS sequence"/>
</dbReference>
<dbReference type="Gene3D" id="3.90.1750.20">
    <property type="entry name" value="Putative Large Serine Recombinase, Chain B, Domain 2"/>
    <property type="match status" value="1"/>
</dbReference>
<evidence type="ECO:0000259" key="4">
    <source>
        <dbReference type="PROSITE" id="PS51737"/>
    </source>
</evidence>
<feature type="domain" description="Recombinase" evidence="4">
    <location>
        <begin position="191"/>
        <end position="333"/>
    </location>
</feature>
<dbReference type="InterPro" id="IPR038109">
    <property type="entry name" value="DNA_bind_recomb_sf"/>
</dbReference>
<keyword evidence="1" id="KW-0175">Coiled coil</keyword>
<dbReference type="EMBL" id="QQNB01000003">
    <property type="protein sequence ID" value="RDE04659.1"/>
    <property type="molecule type" value="Genomic_DNA"/>
</dbReference>
<protein>
    <submittedName>
        <fullName evidence="5">Recombinase family protein</fullName>
    </submittedName>
</protein>
<proteinExistence type="predicted"/>
<dbReference type="CDD" id="cd00338">
    <property type="entry name" value="Ser_Recombinase"/>
    <property type="match status" value="1"/>
</dbReference>
<dbReference type="AlphaFoldDB" id="A0A369VS06"/>
<feature type="coiled-coil region" evidence="1">
    <location>
        <begin position="421"/>
        <end position="483"/>
    </location>
</feature>
<accession>A0A369VS06</accession>
<dbReference type="InterPro" id="IPR006119">
    <property type="entry name" value="Resolv_N"/>
</dbReference>
<organism evidence="5 6">
    <name type="scientific">Sphingomonas aracearum</name>
    <dbReference type="NCBI Taxonomy" id="2283317"/>
    <lineage>
        <taxon>Bacteria</taxon>
        <taxon>Pseudomonadati</taxon>
        <taxon>Pseudomonadota</taxon>
        <taxon>Alphaproteobacteria</taxon>
        <taxon>Sphingomonadales</taxon>
        <taxon>Sphingomonadaceae</taxon>
        <taxon>Sphingomonas</taxon>
    </lineage>
</organism>
<evidence type="ECO:0000259" key="3">
    <source>
        <dbReference type="PROSITE" id="PS51736"/>
    </source>
</evidence>
<dbReference type="InterPro" id="IPR011109">
    <property type="entry name" value="DNA_bind_recombinase_dom"/>
</dbReference>
<dbReference type="SUPFAM" id="SSF53041">
    <property type="entry name" value="Resolvase-like"/>
    <property type="match status" value="1"/>
</dbReference>
<dbReference type="PROSITE" id="PS51736">
    <property type="entry name" value="RECOMBINASES_3"/>
    <property type="match status" value="1"/>
</dbReference>
<dbReference type="GO" id="GO:0003677">
    <property type="term" value="F:DNA binding"/>
    <property type="evidence" value="ECO:0007669"/>
    <property type="project" value="InterPro"/>
</dbReference>
<comment type="caution">
    <text evidence="5">The sequence shown here is derived from an EMBL/GenBank/DDBJ whole genome shotgun (WGS) entry which is preliminary data.</text>
</comment>
<keyword evidence="6" id="KW-1185">Reference proteome</keyword>
<name>A0A369VS06_9SPHN</name>